<dbReference type="GO" id="GO:0005524">
    <property type="term" value="F:ATP binding"/>
    <property type="evidence" value="ECO:0007669"/>
    <property type="project" value="UniProtKB-UniRule"/>
</dbReference>
<reference evidence="3 4" key="1">
    <citation type="submission" date="2014-07" db="EMBL/GenBank/DDBJ databases">
        <authorList>
            <person name="Zhang J.E."/>
            <person name="Yang H."/>
            <person name="Guo J."/>
            <person name="Deng Z."/>
            <person name="Luo H."/>
            <person name="Luo M."/>
            <person name="Zhao B."/>
        </authorList>
    </citation>
    <scope>NUCLEOTIDE SEQUENCE [LARGE SCALE GENOMIC DNA]</scope>
    <source>
        <strain evidence="3 4">1CP</strain>
    </source>
</reference>
<dbReference type="AlphaFoldDB" id="A0A1B1K622"/>
<evidence type="ECO:0000259" key="2">
    <source>
        <dbReference type="PROSITE" id="PS50011"/>
    </source>
</evidence>
<dbReference type="SUPFAM" id="SSF56112">
    <property type="entry name" value="Protein kinase-like (PK-like)"/>
    <property type="match status" value="1"/>
</dbReference>
<evidence type="ECO:0000313" key="4">
    <source>
        <dbReference type="Proteomes" id="UP000186108"/>
    </source>
</evidence>
<dbReference type="PATRIC" id="fig|37919.13.peg.3472"/>
<dbReference type="PROSITE" id="PS00107">
    <property type="entry name" value="PROTEIN_KINASE_ATP"/>
    <property type="match status" value="1"/>
</dbReference>
<name>A0A1B1K622_RHOOP</name>
<dbReference type="InterPro" id="IPR011009">
    <property type="entry name" value="Kinase-like_dom_sf"/>
</dbReference>
<dbReference type="PROSITE" id="PS50011">
    <property type="entry name" value="PROTEIN_KINASE_DOM"/>
    <property type="match status" value="1"/>
</dbReference>
<dbReference type="InterPro" id="IPR000719">
    <property type="entry name" value="Prot_kinase_dom"/>
</dbReference>
<accession>A0A1B1K622</accession>
<evidence type="ECO:0000313" key="3">
    <source>
        <dbReference type="EMBL" id="ANS28039.1"/>
    </source>
</evidence>
<dbReference type="GO" id="GO:0004672">
    <property type="term" value="F:protein kinase activity"/>
    <property type="evidence" value="ECO:0007669"/>
    <property type="project" value="InterPro"/>
</dbReference>
<evidence type="ECO:0000256" key="1">
    <source>
        <dbReference type="PROSITE-ProRule" id="PRU10141"/>
    </source>
</evidence>
<feature type="binding site" evidence="1">
    <location>
        <position position="55"/>
    </location>
    <ligand>
        <name>ATP</name>
        <dbReference type="ChEBI" id="CHEBI:30616"/>
    </ligand>
</feature>
<dbReference type="EMBL" id="CP009111">
    <property type="protein sequence ID" value="ANS28039.1"/>
    <property type="molecule type" value="Genomic_DNA"/>
</dbReference>
<dbReference type="InterPro" id="IPR017441">
    <property type="entry name" value="Protein_kinase_ATP_BS"/>
</dbReference>
<proteinExistence type="predicted"/>
<organism evidence="3 4">
    <name type="scientific">Rhodococcus opacus</name>
    <name type="common">Nocardia opaca</name>
    <dbReference type="NCBI Taxonomy" id="37919"/>
    <lineage>
        <taxon>Bacteria</taxon>
        <taxon>Bacillati</taxon>
        <taxon>Actinomycetota</taxon>
        <taxon>Actinomycetes</taxon>
        <taxon>Mycobacteriales</taxon>
        <taxon>Nocardiaceae</taxon>
        <taxon>Rhodococcus</taxon>
    </lineage>
</organism>
<keyword evidence="1" id="KW-0067">ATP-binding</keyword>
<keyword evidence="1" id="KW-0547">Nucleotide-binding</keyword>
<feature type="domain" description="Protein kinase" evidence="2">
    <location>
        <begin position="26"/>
        <end position="60"/>
    </location>
</feature>
<protein>
    <recommendedName>
        <fullName evidence="2">Protein kinase domain-containing protein</fullName>
    </recommendedName>
</protein>
<dbReference type="Proteomes" id="UP000186108">
    <property type="component" value="Chromosome"/>
</dbReference>
<sequence length="60" mass="6397">MADLDPFATQADAHRAIAGELILDGFDDPMEIGRGGFGVVYRCMETALDRTVAIKVLSGV</sequence>
<gene>
    <name evidence="3" type="ORF">R1CP_16765</name>
</gene>
<dbReference type="Gene3D" id="3.30.200.20">
    <property type="entry name" value="Phosphorylase Kinase, domain 1"/>
    <property type="match status" value="1"/>
</dbReference>